<reference evidence="1 2" key="1">
    <citation type="submission" date="2020-08" db="EMBL/GenBank/DDBJ databases">
        <title>Fungal Genomes of the International Space Station.</title>
        <authorList>
            <person name="Seuylemezian A."/>
            <person name="Singh N.K."/>
            <person name="Wood J."/>
            <person name="Venkateswaran K."/>
        </authorList>
    </citation>
    <scope>NUCLEOTIDE SEQUENCE [LARGE SCALE GENOMIC DNA]</scope>
    <source>
        <strain evidence="1 2">S/N-304-OC-R4</strain>
    </source>
</reference>
<organism evidence="1 2">
    <name type="scientific">Paenibacillus cucumis</name>
    <name type="common">ex Kampfer et al. 2016</name>
    <dbReference type="NCBI Taxonomy" id="1776858"/>
    <lineage>
        <taxon>Bacteria</taxon>
        <taxon>Bacillati</taxon>
        <taxon>Bacillota</taxon>
        <taxon>Bacilli</taxon>
        <taxon>Bacillales</taxon>
        <taxon>Paenibacillaceae</taxon>
        <taxon>Paenibacillus</taxon>
    </lineage>
</organism>
<dbReference type="Proteomes" id="UP000706031">
    <property type="component" value="Unassembled WGS sequence"/>
</dbReference>
<accession>A0ABS7KRE4</accession>
<protein>
    <submittedName>
        <fullName evidence="1">Uncharacterized protein</fullName>
    </submittedName>
</protein>
<proteinExistence type="predicted"/>
<name>A0ABS7KRE4_9BACL</name>
<evidence type="ECO:0000313" key="2">
    <source>
        <dbReference type="Proteomes" id="UP000706031"/>
    </source>
</evidence>
<evidence type="ECO:0000313" key="1">
    <source>
        <dbReference type="EMBL" id="MBY0206571.1"/>
    </source>
</evidence>
<gene>
    <name evidence="1" type="ORF">H7T88_25435</name>
</gene>
<sequence>MKETKKRYVMSQTITIPRIQIKFQSAVWTAVVLRQKDINIKVKEELGHLLLVDAKDCPEMFLLASLFQHAMYTHDIIYFAREDDSSCDLLVFNGAITPINQRDLKNLKTVIKHIQPGTYTIPLIDSHDESMWKTWQHWKYDEQLRVMANKDLAIINASQLGYELLIHQCAYLASSYSGHSHFDQYSTKKSIELIIRNLKRNN</sequence>
<keyword evidence="2" id="KW-1185">Reference proteome</keyword>
<dbReference type="EMBL" id="JACLIC010000046">
    <property type="protein sequence ID" value="MBY0206571.1"/>
    <property type="molecule type" value="Genomic_DNA"/>
</dbReference>
<comment type="caution">
    <text evidence="1">The sequence shown here is derived from an EMBL/GenBank/DDBJ whole genome shotgun (WGS) entry which is preliminary data.</text>
</comment>